<protein>
    <submittedName>
        <fullName evidence="1">G protein-coupled receptor</fullName>
    </submittedName>
</protein>
<dbReference type="InterPro" id="IPR019422">
    <property type="entry name" value="7TM_GPCR_serpentine_rcpt_Srh"/>
</dbReference>
<evidence type="ECO:0000313" key="1">
    <source>
        <dbReference type="EnsemblMetazoa" id="PPA15547.1"/>
    </source>
</evidence>
<dbReference type="EnsemblMetazoa" id="PPA15547.1">
    <property type="protein sequence ID" value="PPA15547.1"/>
    <property type="gene ID" value="WBGene00105101"/>
</dbReference>
<dbReference type="PANTHER" id="PTHR45830:SF15">
    <property type="entry name" value="SERPENTINE RECEPTOR, CLASS I"/>
    <property type="match status" value="1"/>
</dbReference>
<reference evidence="2" key="1">
    <citation type="journal article" date="2008" name="Nat. Genet.">
        <title>The Pristionchus pacificus genome provides a unique perspective on nematode lifestyle and parasitism.</title>
        <authorList>
            <person name="Dieterich C."/>
            <person name="Clifton S.W."/>
            <person name="Schuster L.N."/>
            <person name="Chinwalla A."/>
            <person name="Delehaunty K."/>
            <person name="Dinkelacker I."/>
            <person name="Fulton L."/>
            <person name="Fulton R."/>
            <person name="Godfrey J."/>
            <person name="Minx P."/>
            <person name="Mitreva M."/>
            <person name="Roeseler W."/>
            <person name="Tian H."/>
            <person name="Witte H."/>
            <person name="Yang S.P."/>
            <person name="Wilson R.K."/>
            <person name="Sommer R.J."/>
        </authorList>
    </citation>
    <scope>NUCLEOTIDE SEQUENCE [LARGE SCALE GENOMIC DNA]</scope>
    <source>
        <strain evidence="2">PS312</strain>
    </source>
</reference>
<gene>
    <name evidence="1" type="primary">WBGene00105101</name>
</gene>
<dbReference type="PANTHER" id="PTHR45830">
    <property type="entry name" value="SERPENTINE RECEPTOR, CLASS I"/>
    <property type="match status" value="1"/>
</dbReference>
<organism evidence="1 2">
    <name type="scientific">Pristionchus pacificus</name>
    <name type="common">Parasitic nematode worm</name>
    <dbReference type="NCBI Taxonomy" id="54126"/>
    <lineage>
        <taxon>Eukaryota</taxon>
        <taxon>Metazoa</taxon>
        <taxon>Ecdysozoa</taxon>
        <taxon>Nematoda</taxon>
        <taxon>Chromadorea</taxon>
        <taxon>Rhabditida</taxon>
        <taxon>Rhabditina</taxon>
        <taxon>Diplogasteromorpha</taxon>
        <taxon>Diplogasteroidea</taxon>
        <taxon>Neodiplogasteridae</taxon>
        <taxon>Pristionchus</taxon>
    </lineage>
</organism>
<dbReference type="Pfam" id="PF10318">
    <property type="entry name" value="7TM_GPCR_Srh"/>
    <property type="match status" value="1"/>
</dbReference>
<reference evidence="1" key="2">
    <citation type="submission" date="2022-06" db="UniProtKB">
        <authorList>
            <consortium name="EnsemblMetazoa"/>
        </authorList>
    </citation>
    <scope>IDENTIFICATION</scope>
    <source>
        <strain evidence="1">PS312</strain>
    </source>
</reference>
<accession>A0A8R1UA83</accession>
<sequence length="285" mass="32514">MGVAYGTGLQFGLEWDRDLLMRLCEIIRHVFWPVSVFLIHPLVLFVLIRKTKMDLDCKITFVIHDVVLVLFDVFNGYFYQFYTLLPYPIFFCTGVLCDADTPHRLLLTILAFLTISMCVPYLFVMMRMHQKIVSPESRAKLSKRSQLVLMCFFTTLLVSNALGFAVWAADSPDRDEILNIPDIAWTKNVTSNFLVPRRKSSKAFAIQLRFMISMAIQACLTTLFFIAPLFALGITMATPIAHFVPAMTLPFFRIVFVKVRAYKSPKLSVTNRVSIGLSVRKATSN</sequence>
<keyword evidence="2" id="KW-1185">Reference proteome</keyword>
<accession>A0A2A6CKJ4</accession>
<name>A0A2A6CKJ4_PRIPA</name>
<dbReference type="Proteomes" id="UP000005239">
    <property type="component" value="Unassembled WGS sequence"/>
</dbReference>
<dbReference type="AlphaFoldDB" id="A0A2A6CKJ4"/>
<evidence type="ECO:0000313" key="2">
    <source>
        <dbReference type="Proteomes" id="UP000005239"/>
    </source>
</evidence>
<proteinExistence type="predicted"/>